<dbReference type="RefSeq" id="WP_073249974.1">
    <property type="nucleotide sequence ID" value="NZ_FQVG01000066.1"/>
</dbReference>
<evidence type="ECO:0000313" key="2">
    <source>
        <dbReference type="EMBL" id="SHF39088.1"/>
    </source>
</evidence>
<dbReference type="GO" id="GO:0016747">
    <property type="term" value="F:acyltransferase activity, transferring groups other than amino-acyl groups"/>
    <property type="evidence" value="ECO:0007669"/>
    <property type="project" value="InterPro"/>
</dbReference>
<dbReference type="InterPro" id="IPR016181">
    <property type="entry name" value="Acyl_CoA_acyltransferase"/>
</dbReference>
<evidence type="ECO:0000313" key="3">
    <source>
        <dbReference type="Proteomes" id="UP000184423"/>
    </source>
</evidence>
<keyword evidence="3" id="KW-1185">Reference proteome</keyword>
<dbReference type="Proteomes" id="UP000184423">
    <property type="component" value="Unassembled WGS sequence"/>
</dbReference>
<dbReference type="AlphaFoldDB" id="A0A1M5B9G8"/>
<dbReference type="CDD" id="cd04301">
    <property type="entry name" value="NAT_SF"/>
    <property type="match status" value="1"/>
</dbReference>
<reference evidence="3" key="1">
    <citation type="submission" date="2016-11" db="EMBL/GenBank/DDBJ databases">
        <authorList>
            <person name="Varghese N."/>
            <person name="Submissions S."/>
        </authorList>
    </citation>
    <scope>NUCLEOTIDE SEQUENCE [LARGE SCALE GENOMIC DNA]</scope>
    <source>
        <strain evidence="3">DSM 10124</strain>
    </source>
</reference>
<gene>
    <name evidence="2" type="ORF">SAMN02746091_02415</name>
</gene>
<sequence>MAHLATILDLKRIIKYKPSYVSEEELYNIYNDGYMVVSDINPVHYSYPVRYYDNLIIRYSIKDYAELAEMLKLFLDLFNEDLYIANIPEEKLELFKSLNFNPLYKLNTMIKKNYDIKNNISNCYFVPYSNIYSKAMVDIDNSFFDDIFKLKPHHIIEMAKDPYIKITLCISNNNCIGYSIYKLNATLGFGYIIKIAIDKDYQNKGFGSMLLMDIVNSFRTKGVLPILIDCIDSSTPFFEKNGFIPISSNYLLKYTYKLL</sequence>
<evidence type="ECO:0000259" key="1">
    <source>
        <dbReference type="PROSITE" id="PS51186"/>
    </source>
</evidence>
<dbReference type="SUPFAM" id="SSF55729">
    <property type="entry name" value="Acyl-CoA N-acyltransferases (Nat)"/>
    <property type="match status" value="1"/>
</dbReference>
<proteinExistence type="predicted"/>
<name>A0A1M5B9G8_9CLOT</name>
<dbReference type="PROSITE" id="PS51186">
    <property type="entry name" value="GNAT"/>
    <property type="match status" value="1"/>
</dbReference>
<protein>
    <submittedName>
        <fullName evidence="2">N-acetylglutamate synthase, GNAT family</fullName>
    </submittedName>
</protein>
<dbReference type="EMBL" id="FQVG01000066">
    <property type="protein sequence ID" value="SHF39088.1"/>
    <property type="molecule type" value="Genomic_DNA"/>
</dbReference>
<dbReference type="Gene3D" id="3.40.630.30">
    <property type="match status" value="1"/>
</dbReference>
<accession>A0A1M5B9G8</accession>
<dbReference type="Pfam" id="PF00583">
    <property type="entry name" value="Acetyltransf_1"/>
    <property type="match status" value="1"/>
</dbReference>
<organism evidence="2 3">
    <name type="scientific">Caloramator proteoclasticus DSM 10124</name>
    <dbReference type="NCBI Taxonomy" id="1121262"/>
    <lineage>
        <taxon>Bacteria</taxon>
        <taxon>Bacillati</taxon>
        <taxon>Bacillota</taxon>
        <taxon>Clostridia</taxon>
        <taxon>Eubacteriales</taxon>
        <taxon>Clostridiaceae</taxon>
        <taxon>Caloramator</taxon>
    </lineage>
</organism>
<dbReference type="InterPro" id="IPR000182">
    <property type="entry name" value="GNAT_dom"/>
</dbReference>
<feature type="domain" description="N-acetyltransferase" evidence="1">
    <location>
        <begin position="114"/>
        <end position="259"/>
    </location>
</feature>